<feature type="binding site" evidence="6">
    <location>
        <position position="110"/>
    </location>
    <ligand>
        <name>a divalent metal cation</name>
        <dbReference type="ChEBI" id="CHEBI:60240"/>
        <label>2</label>
        <note>catalytic</note>
    </ligand>
</feature>
<dbReference type="PRINTS" id="PR00599">
    <property type="entry name" value="MAPEPTIDASE"/>
</dbReference>
<feature type="binding site" evidence="6">
    <location>
        <position position="239"/>
    </location>
    <ligand>
        <name>a divalent metal cation</name>
        <dbReference type="ChEBI" id="CHEBI:60240"/>
        <label>2</label>
        <note>catalytic</note>
    </ligand>
</feature>
<evidence type="ECO:0000256" key="4">
    <source>
        <dbReference type="ARBA" id="ARBA00022723"/>
    </source>
</evidence>
<dbReference type="CDD" id="cd01086">
    <property type="entry name" value="MetAP1"/>
    <property type="match status" value="1"/>
</dbReference>
<comment type="function">
    <text evidence="1 6">Removes the N-terminal methionine from nascent proteins. The N-terminal methionine is often cleaved when the second residue in the primary sequence is small and uncharged (Met-Ala-, Cys, Gly, Pro, Ser, Thr, or Val). Requires deformylation of the N(alpha)-formylated initiator methionine before it can be hydrolyzed.</text>
</comment>
<comment type="cofactor">
    <cofactor evidence="6">
        <name>Co(2+)</name>
        <dbReference type="ChEBI" id="CHEBI:48828"/>
    </cofactor>
    <cofactor evidence="6">
        <name>Zn(2+)</name>
        <dbReference type="ChEBI" id="CHEBI:29105"/>
    </cofactor>
    <cofactor evidence="6">
        <name>Mn(2+)</name>
        <dbReference type="ChEBI" id="CHEBI:29035"/>
    </cofactor>
    <cofactor evidence="6">
        <name>Fe(2+)</name>
        <dbReference type="ChEBI" id="CHEBI:29033"/>
    </cofactor>
    <text evidence="6">Binds 2 divalent metal cations per subunit. Has a high-affinity and a low affinity metal-binding site. The true nature of the physiological cofactor is under debate. The enzyme is active with cobalt, zinc, manganese or divalent iron ions. Most likely, methionine aminopeptidases function as mononuclear Fe(2+)-metalloproteases under physiological conditions, and the catalytically relevant metal-binding site has been assigned to the histidine-containing high-affinity site.</text>
</comment>
<dbReference type="GO" id="GO:0006508">
    <property type="term" value="P:proteolysis"/>
    <property type="evidence" value="ECO:0007669"/>
    <property type="project" value="UniProtKB-KW"/>
</dbReference>
<feature type="binding site" evidence="6">
    <location>
        <position position="208"/>
    </location>
    <ligand>
        <name>a divalent metal cation</name>
        <dbReference type="ChEBI" id="CHEBI:60240"/>
        <label>2</label>
        <note>catalytic</note>
    </ligand>
</feature>
<dbReference type="GO" id="GO:0070006">
    <property type="term" value="F:metalloaminopeptidase activity"/>
    <property type="evidence" value="ECO:0007669"/>
    <property type="project" value="UniProtKB-UniRule"/>
</dbReference>
<dbReference type="PANTHER" id="PTHR43330">
    <property type="entry name" value="METHIONINE AMINOPEPTIDASE"/>
    <property type="match status" value="1"/>
</dbReference>
<keyword evidence="3 6" id="KW-0645">Protease</keyword>
<dbReference type="AlphaFoldDB" id="A0A939RSS7"/>
<keyword evidence="4 6" id="KW-0479">Metal-binding</keyword>
<comment type="catalytic activity">
    <reaction evidence="6 7">
        <text>Release of N-terminal amino acids, preferentially methionine, from peptides and arylamides.</text>
        <dbReference type="EC" id="3.4.11.18"/>
    </reaction>
</comment>
<evidence type="ECO:0000256" key="1">
    <source>
        <dbReference type="ARBA" id="ARBA00002521"/>
    </source>
</evidence>
<comment type="similarity">
    <text evidence="6">Belongs to the peptidase M24A family. Methionine aminopeptidase type 1 subfamily.</text>
</comment>
<comment type="subunit">
    <text evidence="6">Monomer.</text>
</comment>
<organism evidence="9 10">
    <name type="scientific">Actinotalea soli</name>
    <dbReference type="NCBI Taxonomy" id="2819234"/>
    <lineage>
        <taxon>Bacteria</taxon>
        <taxon>Bacillati</taxon>
        <taxon>Actinomycetota</taxon>
        <taxon>Actinomycetes</taxon>
        <taxon>Micrococcales</taxon>
        <taxon>Cellulomonadaceae</taxon>
        <taxon>Actinotalea</taxon>
    </lineage>
</organism>
<name>A0A939RSS7_9CELL</name>
<dbReference type="PANTHER" id="PTHR43330:SF27">
    <property type="entry name" value="METHIONINE AMINOPEPTIDASE"/>
    <property type="match status" value="1"/>
</dbReference>
<evidence type="ECO:0000259" key="8">
    <source>
        <dbReference type="Pfam" id="PF00557"/>
    </source>
</evidence>
<feature type="binding site" evidence="6">
    <location>
        <position position="110"/>
    </location>
    <ligand>
        <name>a divalent metal cation</name>
        <dbReference type="ChEBI" id="CHEBI:60240"/>
        <label>1</label>
    </ligand>
</feature>
<evidence type="ECO:0000313" key="10">
    <source>
        <dbReference type="Proteomes" id="UP000664209"/>
    </source>
</evidence>
<dbReference type="Gene3D" id="3.90.230.10">
    <property type="entry name" value="Creatinase/methionine aminopeptidase superfamily"/>
    <property type="match status" value="1"/>
</dbReference>
<keyword evidence="5 6" id="KW-0378">Hydrolase</keyword>
<keyword evidence="2 6" id="KW-0031">Aminopeptidase</keyword>
<reference evidence="9" key="1">
    <citation type="submission" date="2021-03" db="EMBL/GenBank/DDBJ databases">
        <title>Actinotalea soli sp. nov., isolated from soil.</title>
        <authorList>
            <person name="Ping W."/>
            <person name="Zhang J."/>
        </authorList>
    </citation>
    <scope>NUCLEOTIDE SEQUENCE</scope>
    <source>
        <strain evidence="9">BY-33</strain>
    </source>
</reference>
<evidence type="ECO:0000256" key="6">
    <source>
        <dbReference type="HAMAP-Rule" id="MF_01974"/>
    </source>
</evidence>
<dbReference type="InterPro" id="IPR002467">
    <property type="entry name" value="Pept_M24A_MAP1"/>
</dbReference>
<protein>
    <recommendedName>
        <fullName evidence="6 7">Methionine aminopeptidase</fullName>
        <shortName evidence="6">MAP</shortName>
        <shortName evidence="6">MetAP</shortName>
        <ecNumber evidence="6 7">3.4.11.18</ecNumber>
    </recommendedName>
    <alternativeName>
        <fullName evidence="6">Peptidase M</fullName>
    </alternativeName>
</protein>
<dbReference type="EC" id="3.4.11.18" evidence="6 7"/>
<dbReference type="HAMAP" id="MF_01974">
    <property type="entry name" value="MetAP_1"/>
    <property type="match status" value="1"/>
</dbReference>
<evidence type="ECO:0000256" key="5">
    <source>
        <dbReference type="ARBA" id="ARBA00022801"/>
    </source>
</evidence>
<proteinExistence type="inferred from homology"/>
<gene>
    <name evidence="6 9" type="primary">map</name>
    <name evidence="9" type="ORF">J4G33_11010</name>
</gene>
<accession>A0A939RSS7</accession>
<dbReference type="InterPro" id="IPR000994">
    <property type="entry name" value="Pept_M24"/>
</dbReference>
<dbReference type="GO" id="GO:0004239">
    <property type="term" value="F:initiator methionyl aminopeptidase activity"/>
    <property type="evidence" value="ECO:0007669"/>
    <property type="project" value="UniProtKB-UniRule"/>
</dbReference>
<keyword evidence="10" id="KW-1185">Reference proteome</keyword>
<evidence type="ECO:0000256" key="2">
    <source>
        <dbReference type="ARBA" id="ARBA00022438"/>
    </source>
</evidence>
<feature type="binding site" evidence="6">
    <location>
        <position position="99"/>
    </location>
    <ligand>
        <name>a divalent metal cation</name>
        <dbReference type="ChEBI" id="CHEBI:60240"/>
        <label>1</label>
    </ligand>
</feature>
<feature type="binding site" evidence="6">
    <location>
        <position position="175"/>
    </location>
    <ligand>
        <name>a divalent metal cation</name>
        <dbReference type="ChEBI" id="CHEBI:60240"/>
        <label>2</label>
        <note>catalytic</note>
    </ligand>
</feature>
<evidence type="ECO:0000256" key="7">
    <source>
        <dbReference type="RuleBase" id="RU003653"/>
    </source>
</evidence>
<dbReference type="RefSeq" id="WP_208056019.1">
    <property type="nucleotide sequence ID" value="NZ_JAGEMK010000005.1"/>
</dbReference>
<feature type="domain" description="Peptidase M24" evidence="8">
    <location>
        <begin position="17"/>
        <end position="244"/>
    </location>
</feature>
<evidence type="ECO:0000256" key="3">
    <source>
        <dbReference type="ARBA" id="ARBA00022670"/>
    </source>
</evidence>
<evidence type="ECO:0000313" key="9">
    <source>
        <dbReference type="EMBL" id="MBO1752332.1"/>
    </source>
</evidence>
<feature type="binding site" evidence="6">
    <location>
        <position position="239"/>
    </location>
    <ligand>
        <name>a divalent metal cation</name>
        <dbReference type="ChEBI" id="CHEBI:60240"/>
        <label>1</label>
    </ligand>
</feature>
<dbReference type="GO" id="GO:0046872">
    <property type="term" value="F:metal ion binding"/>
    <property type="evidence" value="ECO:0007669"/>
    <property type="project" value="UniProtKB-UniRule"/>
</dbReference>
<dbReference type="SUPFAM" id="SSF55920">
    <property type="entry name" value="Creatinase/aminopeptidase"/>
    <property type="match status" value="1"/>
</dbReference>
<dbReference type="InterPro" id="IPR001714">
    <property type="entry name" value="Pept_M24_MAP"/>
</dbReference>
<dbReference type="Pfam" id="PF00557">
    <property type="entry name" value="Peptidase_M24"/>
    <property type="match status" value="1"/>
</dbReference>
<dbReference type="GO" id="GO:0005829">
    <property type="term" value="C:cytosol"/>
    <property type="evidence" value="ECO:0007669"/>
    <property type="project" value="TreeGrafter"/>
</dbReference>
<comment type="caution">
    <text evidence="9">The sequence shown here is derived from an EMBL/GenBank/DDBJ whole genome shotgun (WGS) entry which is preliminary data.</text>
</comment>
<sequence length="274" mass="28627">MFGREKIEYKTAAQVQTMRRAGLVVADIHRTVREAMRPGVTTADLDDVAAATLAEAGATSSFLGYHGYPASICVSVNDEIVHGIPGPRVLGPGDVVSVDCGAVVDGWHGDAAFTTVLPDADPGDLALSDATEQAMWAGIAALAKGDRLGVVGDAVEDVVAASGTGYGIVQEYVGHGIGSAMHQPPEVLNYRTRDKGPRLRAGLCVAVEPMLTRGSRATQVLEDDWTVVTMDGQRAAHWEHTVAIGPEGVWVLTAPDGGAERLAALGVTIAPWEP</sequence>
<dbReference type="Proteomes" id="UP000664209">
    <property type="component" value="Unassembled WGS sequence"/>
</dbReference>
<dbReference type="NCBIfam" id="TIGR00500">
    <property type="entry name" value="met_pdase_I"/>
    <property type="match status" value="1"/>
</dbReference>
<feature type="binding site" evidence="6">
    <location>
        <position position="82"/>
    </location>
    <ligand>
        <name>substrate</name>
    </ligand>
</feature>
<dbReference type="PROSITE" id="PS00680">
    <property type="entry name" value="MAP_1"/>
    <property type="match status" value="1"/>
</dbReference>
<feature type="binding site" evidence="6">
    <location>
        <position position="182"/>
    </location>
    <ligand>
        <name>substrate</name>
    </ligand>
</feature>
<dbReference type="EMBL" id="JAGEMK010000005">
    <property type="protein sequence ID" value="MBO1752332.1"/>
    <property type="molecule type" value="Genomic_DNA"/>
</dbReference>
<dbReference type="InterPro" id="IPR036005">
    <property type="entry name" value="Creatinase/aminopeptidase-like"/>
</dbReference>